<sequence length="317" mass="33128">MRILTTLALVAGLSWALTAPAAHAQPHEHDAIRYASIKGCAVKGGGTRPCGDWRLVMHSGEIATLPDGQGVALEANGSSSHNYTAAIAVSGNGRRVAYFTKKGRLAVRTVGGGAEVFAKDALPKVPQWEVTLRLSDDGERLAAVLAKETRIFDTATGALLGTVPAESAVLGFSGDGGELLTVLVNDETVTELIVYSDTGQELRRVAPPQVIASNSPQALAADGRTVASIVNGSKKELVTYDAEGDQLIGRKRIKLPAGEIHGVDWTGDTQVTVHLASRSSGPAKVAIAEIDTKTGAVGIRDRYTTLKDTFFFAACGG</sequence>
<keyword evidence="1" id="KW-0732">Signal</keyword>
<evidence type="ECO:0000313" key="2">
    <source>
        <dbReference type="EMBL" id="SEG91461.1"/>
    </source>
</evidence>
<evidence type="ECO:0008006" key="4">
    <source>
        <dbReference type="Google" id="ProtNLM"/>
    </source>
</evidence>
<feature type="signal peptide" evidence="1">
    <location>
        <begin position="1"/>
        <end position="24"/>
    </location>
</feature>
<feature type="chain" id="PRO_5009296433" description="WD40 repeat domain-containing protein" evidence="1">
    <location>
        <begin position="25"/>
        <end position="317"/>
    </location>
</feature>
<dbReference type="EMBL" id="FNVT01000007">
    <property type="protein sequence ID" value="SEG91461.1"/>
    <property type="molecule type" value="Genomic_DNA"/>
</dbReference>
<reference evidence="2 3" key="1">
    <citation type="submission" date="2016-10" db="EMBL/GenBank/DDBJ databases">
        <authorList>
            <person name="de Groot N.N."/>
        </authorList>
    </citation>
    <scope>NUCLEOTIDE SEQUENCE [LARGE SCALE GENOMIC DNA]</scope>
    <source>
        <strain evidence="2 3">CGMCC 4.7037</strain>
    </source>
</reference>
<dbReference type="Proteomes" id="UP000236732">
    <property type="component" value="Unassembled WGS sequence"/>
</dbReference>
<evidence type="ECO:0000313" key="3">
    <source>
        <dbReference type="Proteomes" id="UP000236732"/>
    </source>
</evidence>
<keyword evidence="3" id="KW-1185">Reference proteome</keyword>
<organism evidence="2 3">
    <name type="scientific">Nonomuraea solani</name>
    <dbReference type="NCBI Taxonomy" id="1144553"/>
    <lineage>
        <taxon>Bacteria</taxon>
        <taxon>Bacillati</taxon>
        <taxon>Actinomycetota</taxon>
        <taxon>Actinomycetes</taxon>
        <taxon>Streptosporangiales</taxon>
        <taxon>Streptosporangiaceae</taxon>
        <taxon>Nonomuraea</taxon>
    </lineage>
</organism>
<dbReference type="RefSeq" id="WP_146103794.1">
    <property type="nucleotide sequence ID" value="NZ_FNVT01000007.1"/>
</dbReference>
<name>A0A1H6E252_9ACTN</name>
<dbReference type="OrthoDB" id="3512100at2"/>
<proteinExistence type="predicted"/>
<dbReference type="Gene3D" id="2.130.10.10">
    <property type="entry name" value="YVTN repeat-like/Quinoprotein amine dehydrogenase"/>
    <property type="match status" value="1"/>
</dbReference>
<accession>A0A1H6E252</accession>
<dbReference type="InterPro" id="IPR015943">
    <property type="entry name" value="WD40/YVTN_repeat-like_dom_sf"/>
</dbReference>
<gene>
    <name evidence="2" type="ORF">SAMN05444920_107270</name>
</gene>
<protein>
    <recommendedName>
        <fullName evidence="4">WD40 repeat domain-containing protein</fullName>
    </recommendedName>
</protein>
<dbReference type="AlphaFoldDB" id="A0A1H6E252"/>
<dbReference type="SUPFAM" id="SSF82171">
    <property type="entry name" value="DPP6 N-terminal domain-like"/>
    <property type="match status" value="1"/>
</dbReference>
<evidence type="ECO:0000256" key="1">
    <source>
        <dbReference type="SAM" id="SignalP"/>
    </source>
</evidence>